<sequence>QHQSKENKPEDVQHLKEDPELIKAEHNLIEKLTSVSIAEQASEPVQLVVMDSNMTDQRTDRVIYIRLRCKIVYAMFFLCAATTA</sequence>
<gene>
    <name evidence="1" type="ORF">GBAR_LOCUS26172</name>
</gene>
<evidence type="ECO:0000313" key="2">
    <source>
        <dbReference type="Proteomes" id="UP001174909"/>
    </source>
</evidence>
<dbReference type="Proteomes" id="UP001174909">
    <property type="component" value="Unassembled WGS sequence"/>
</dbReference>
<dbReference type="EMBL" id="CASHTH010003628">
    <property type="protein sequence ID" value="CAI8047365.1"/>
    <property type="molecule type" value="Genomic_DNA"/>
</dbReference>
<feature type="non-terminal residue" evidence="1">
    <location>
        <position position="84"/>
    </location>
</feature>
<feature type="non-terminal residue" evidence="1">
    <location>
        <position position="1"/>
    </location>
</feature>
<comment type="caution">
    <text evidence="1">The sequence shown here is derived from an EMBL/GenBank/DDBJ whole genome shotgun (WGS) entry which is preliminary data.</text>
</comment>
<protein>
    <submittedName>
        <fullName evidence="1">Uncharacterized protein</fullName>
    </submittedName>
</protein>
<proteinExistence type="predicted"/>
<keyword evidence="2" id="KW-1185">Reference proteome</keyword>
<name>A0AA35XDF3_GEOBA</name>
<reference evidence="1" key="1">
    <citation type="submission" date="2023-03" db="EMBL/GenBank/DDBJ databases">
        <authorList>
            <person name="Steffen K."/>
            <person name="Cardenas P."/>
        </authorList>
    </citation>
    <scope>NUCLEOTIDE SEQUENCE</scope>
</reference>
<evidence type="ECO:0000313" key="1">
    <source>
        <dbReference type="EMBL" id="CAI8047365.1"/>
    </source>
</evidence>
<accession>A0AA35XDF3</accession>
<organism evidence="1 2">
    <name type="scientific">Geodia barretti</name>
    <name type="common">Barrett's horny sponge</name>
    <dbReference type="NCBI Taxonomy" id="519541"/>
    <lineage>
        <taxon>Eukaryota</taxon>
        <taxon>Metazoa</taxon>
        <taxon>Porifera</taxon>
        <taxon>Demospongiae</taxon>
        <taxon>Heteroscleromorpha</taxon>
        <taxon>Tetractinellida</taxon>
        <taxon>Astrophorina</taxon>
        <taxon>Geodiidae</taxon>
        <taxon>Geodia</taxon>
    </lineage>
</organism>
<dbReference type="AlphaFoldDB" id="A0AA35XDF3"/>